<dbReference type="AlphaFoldDB" id="A0A832E971"/>
<name>A0A832E971_9BACT</name>
<dbReference type="Gene3D" id="3.30.1330.130">
    <property type="match status" value="1"/>
</dbReference>
<dbReference type="PANTHER" id="PTHR39418:SF1">
    <property type="entry name" value="DEHYDROGENASE"/>
    <property type="match status" value="1"/>
</dbReference>
<reference evidence="2" key="1">
    <citation type="journal article" date="2020" name="mSystems">
        <title>Genome- and Community-Level Interaction Insights into Carbon Utilization and Element Cycling Functions of Hydrothermarchaeota in Hydrothermal Sediment.</title>
        <authorList>
            <person name="Zhou Z."/>
            <person name="Liu Y."/>
            <person name="Xu W."/>
            <person name="Pan J."/>
            <person name="Luo Z.H."/>
            <person name="Li M."/>
        </authorList>
    </citation>
    <scope>NUCLEOTIDE SEQUENCE [LARGE SCALE GENOMIC DNA]</scope>
    <source>
        <strain evidence="2">SpSt-456</strain>
    </source>
</reference>
<evidence type="ECO:0000313" key="2">
    <source>
        <dbReference type="EMBL" id="HFK95902.1"/>
    </source>
</evidence>
<dbReference type="PIRSF" id="PIRSF006578">
    <property type="entry name" value="FwdE"/>
    <property type="match status" value="1"/>
</dbReference>
<organism evidence="2">
    <name type="scientific">Desulfacinum infernum</name>
    <dbReference type="NCBI Taxonomy" id="35837"/>
    <lineage>
        <taxon>Bacteria</taxon>
        <taxon>Pseudomonadati</taxon>
        <taxon>Thermodesulfobacteriota</taxon>
        <taxon>Syntrophobacteria</taxon>
        <taxon>Syntrophobacterales</taxon>
        <taxon>Syntrophobacteraceae</taxon>
        <taxon>Desulfacinum</taxon>
    </lineage>
</organism>
<evidence type="ECO:0000259" key="1">
    <source>
        <dbReference type="Pfam" id="PF02663"/>
    </source>
</evidence>
<dbReference type="InterPro" id="IPR003814">
    <property type="entry name" value="FmdEsu_dom"/>
</dbReference>
<comment type="caution">
    <text evidence="2">The sequence shown here is derived from an EMBL/GenBank/DDBJ whole genome shotgun (WGS) entry which is preliminary data.</text>
</comment>
<dbReference type="Pfam" id="PF02663">
    <property type="entry name" value="FmdE"/>
    <property type="match status" value="1"/>
</dbReference>
<dbReference type="InterPro" id="IPR026328">
    <property type="entry name" value="FmdE"/>
</dbReference>
<dbReference type="SUPFAM" id="SSF143555">
    <property type="entry name" value="FwdE-like"/>
    <property type="match status" value="1"/>
</dbReference>
<protein>
    <submittedName>
        <fullName evidence="2">Formylmethanofuran dehydrogenase</fullName>
    </submittedName>
</protein>
<dbReference type="PANTHER" id="PTHR39418">
    <property type="entry name" value="DEHYDROGENASE-RELATED"/>
    <property type="match status" value="1"/>
</dbReference>
<proteinExistence type="predicted"/>
<sequence>MENEIVSGHGEAMWRKCAAFHGHVCPGLALGYAATRLAMATLREDNRADDEELVAVVENDACFVDAVQVLTGCTFGKGNFFHKDYGKIALTLFSRRSGRGVRVSLKGDILAQSSEHAQLLKKVMSGQADAAERARFQELHAQRTREILEADPEHLFQATFVEGPVPERARMEPSAPCPRCGEPTMPSKMVSGPSGLICRGCAESVPSRQDEPSA</sequence>
<feature type="domain" description="Formylmethanofuran dehydrogenase subunit E" evidence="1">
    <location>
        <begin position="20"/>
        <end position="157"/>
    </location>
</feature>
<gene>
    <name evidence="2" type="ORF">ENS06_01095</name>
</gene>
<dbReference type="EMBL" id="DSTK01000005">
    <property type="protein sequence ID" value="HFK95902.1"/>
    <property type="molecule type" value="Genomic_DNA"/>
</dbReference>
<accession>A0A832E971</accession>
<dbReference type="InterPro" id="IPR053194">
    <property type="entry name" value="tRNA_methyltr_O"/>
</dbReference>